<gene>
    <name evidence="16" type="ORF">Scep_020838</name>
</gene>
<feature type="chain" id="PRO_5042845612" description="Potassium transporter" evidence="12">
    <location>
        <begin position="30"/>
        <end position="943"/>
    </location>
</feature>
<dbReference type="AlphaFoldDB" id="A0AAP0I1C3"/>
<comment type="caution">
    <text evidence="16">The sequence shown here is derived from an EMBL/GenBank/DDBJ whole genome shotgun (WGS) entry which is preliminary data.</text>
</comment>
<evidence type="ECO:0000313" key="17">
    <source>
        <dbReference type="Proteomes" id="UP001419268"/>
    </source>
</evidence>
<accession>A0AAP0I1C3</accession>
<feature type="transmembrane region" description="Helical" evidence="10">
    <location>
        <begin position="459"/>
        <end position="479"/>
    </location>
</feature>
<keyword evidence="9 10" id="KW-0472">Membrane</keyword>
<protein>
    <recommendedName>
        <fullName evidence="10">Potassium transporter</fullName>
    </recommendedName>
</protein>
<dbReference type="Pfam" id="PF14368">
    <property type="entry name" value="LTP_2"/>
    <property type="match status" value="1"/>
</dbReference>
<evidence type="ECO:0000256" key="6">
    <source>
        <dbReference type="ARBA" id="ARBA00022958"/>
    </source>
</evidence>
<dbReference type="SUPFAM" id="SSF47699">
    <property type="entry name" value="Bifunctional inhibitor/lipid-transfer protein/seed storage 2S albumin"/>
    <property type="match status" value="1"/>
</dbReference>
<feature type="transmembrane region" description="Helical" evidence="10">
    <location>
        <begin position="608"/>
        <end position="631"/>
    </location>
</feature>
<keyword evidence="4 10" id="KW-0633">Potassium transport</keyword>
<feature type="transmembrane region" description="Helical" evidence="10">
    <location>
        <begin position="580"/>
        <end position="601"/>
    </location>
</feature>
<feature type="transmembrane region" description="Helical" evidence="10">
    <location>
        <begin position="351"/>
        <end position="368"/>
    </location>
</feature>
<evidence type="ECO:0000256" key="8">
    <source>
        <dbReference type="ARBA" id="ARBA00023065"/>
    </source>
</evidence>
<feature type="domain" description="Bifunctional inhibitor/plant lipid transfer protein/seed storage helical" evidence="14">
    <location>
        <begin position="18"/>
        <end position="109"/>
    </location>
</feature>
<keyword evidence="7 10" id="KW-1133">Transmembrane helix</keyword>
<comment type="subcellular location">
    <subcellularLocation>
        <location evidence="1 10">Membrane</location>
        <topology evidence="1 10">Multi-pass membrane protein</topology>
    </subcellularLocation>
</comment>
<keyword evidence="12" id="KW-0732">Signal</keyword>
<feature type="transmembrane region" description="Helical" evidence="10">
    <location>
        <begin position="499"/>
        <end position="526"/>
    </location>
</feature>
<dbReference type="PANTHER" id="PTHR30540:SF94">
    <property type="entry name" value="POTASSIUM TRANSPORTER 5"/>
    <property type="match status" value="1"/>
</dbReference>
<evidence type="ECO:0000256" key="9">
    <source>
        <dbReference type="ARBA" id="ARBA00023136"/>
    </source>
</evidence>
<feature type="transmembrane region" description="Helical" evidence="10">
    <location>
        <begin position="637"/>
        <end position="657"/>
    </location>
</feature>
<feature type="transmembrane region" description="Helical" evidence="10">
    <location>
        <begin position="309"/>
        <end position="331"/>
    </location>
</feature>
<organism evidence="16 17">
    <name type="scientific">Stephania cephalantha</name>
    <dbReference type="NCBI Taxonomy" id="152367"/>
    <lineage>
        <taxon>Eukaryota</taxon>
        <taxon>Viridiplantae</taxon>
        <taxon>Streptophyta</taxon>
        <taxon>Embryophyta</taxon>
        <taxon>Tracheophyta</taxon>
        <taxon>Spermatophyta</taxon>
        <taxon>Magnoliopsida</taxon>
        <taxon>Ranunculales</taxon>
        <taxon>Menispermaceae</taxon>
        <taxon>Menispermoideae</taxon>
        <taxon>Cissampelideae</taxon>
        <taxon>Stephania</taxon>
    </lineage>
</organism>
<comment type="similarity">
    <text evidence="2 10">Belongs to the HAK/KUP transporter (TC 2.A.72.3) family.</text>
</comment>
<evidence type="ECO:0000256" key="7">
    <source>
        <dbReference type="ARBA" id="ARBA00022989"/>
    </source>
</evidence>
<keyword evidence="8 10" id="KW-0406">Ion transport</keyword>
<dbReference type="PANTHER" id="PTHR30540">
    <property type="entry name" value="OSMOTIC STRESS POTASSIUM TRANSPORTER"/>
    <property type="match status" value="1"/>
</dbReference>
<evidence type="ECO:0000256" key="1">
    <source>
        <dbReference type="ARBA" id="ARBA00004141"/>
    </source>
</evidence>
<name>A0AAP0I1C3_9MAGN</name>
<feature type="domain" description="K+ potassium transporter integral membrane" evidence="13">
    <location>
        <begin position="232"/>
        <end position="270"/>
    </location>
</feature>
<comment type="function">
    <text evidence="10">Potassium transporter.</text>
</comment>
<feature type="transmembrane region" description="Helical" evidence="10">
    <location>
        <begin position="428"/>
        <end position="447"/>
    </location>
</feature>
<evidence type="ECO:0000256" key="5">
    <source>
        <dbReference type="ARBA" id="ARBA00022692"/>
    </source>
</evidence>
<feature type="transmembrane region" description="Helical" evidence="10">
    <location>
        <begin position="380"/>
        <end position="402"/>
    </location>
</feature>
<evidence type="ECO:0000259" key="15">
    <source>
        <dbReference type="Pfam" id="PF22776"/>
    </source>
</evidence>
<feature type="signal peptide" evidence="12">
    <location>
        <begin position="1"/>
        <end position="29"/>
    </location>
</feature>
<dbReference type="InterPro" id="IPR053951">
    <property type="entry name" value="K_trans_N"/>
</dbReference>
<dbReference type="InterPro" id="IPR016140">
    <property type="entry name" value="Bifunc_inhib/LTP/seed_store"/>
</dbReference>
<proteinExistence type="inferred from homology"/>
<evidence type="ECO:0000259" key="13">
    <source>
        <dbReference type="Pfam" id="PF02705"/>
    </source>
</evidence>
<keyword evidence="17" id="KW-1185">Reference proteome</keyword>
<dbReference type="NCBIfam" id="TIGR00794">
    <property type="entry name" value="kup"/>
    <property type="match status" value="1"/>
</dbReference>
<dbReference type="CDD" id="cd00010">
    <property type="entry name" value="AAI_LTSS"/>
    <property type="match status" value="1"/>
</dbReference>
<keyword evidence="5 10" id="KW-0812">Transmembrane</keyword>
<evidence type="ECO:0000256" key="4">
    <source>
        <dbReference type="ARBA" id="ARBA00022538"/>
    </source>
</evidence>
<dbReference type="InterPro" id="IPR053952">
    <property type="entry name" value="K_trans_C"/>
</dbReference>
<dbReference type="EMBL" id="JBBNAG010000009">
    <property type="protein sequence ID" value="KAK9103994.1"/>
    <property type="molecule type" value="Genomic_DNA"/>
</dbReference>
<dbReference type="InterPro" id="IPR036312">
    <property type="entry name" value="Bifun_inhib/LTP/seed_sf"/>
</dbReference>
<reference evidence="16 17" key="1">
    <citation type="submission" date="2024-01" db="EMBL/GenBank/DDBJ databases">
        <title>Genome assemblies of Stephania.</title>
        <authorList>
            <person name="Yang L."/>
        </authorList>
    </citation>
    <scope>NUCLEOTIDE SEQUENCE [LARGE SCALE GENOMIC DNA]</scope>
    <source>
        <strain evidence="16">JXDWG</strain>
        <tissue evidence="16">Leaf</tissue>
    </source>
</reference>
<feature type="transmembrane region" description="Helical" evidence="10">
    <location>
        <begin position="556"/>
        <end position="574"/>
    </location>
</feature>
<feature type="domain" description="K+ potassium transporter integral membrane" evidence="13">
    <location>
        <begin position="301"/>
        <end position="672"/>
    </location>
</feature>
<dbReference type="GO" id="GO:0015079">
    <property type="term" value="F:potassium ion transmembrane transporter activity"/>
    <property type="evidence" value="ECO:0007669"/>
    <property type="project" value="UniProtKB-UniRule"/>
</dbReference>
<dbReference type="InterPro" id="IPR003855">
    <property type="entry name" value="K+_transporter"/>
</dbReference>
<sequence>MEKVKVWWKWRCLGVMVLVLATLSYKCESQEDMSCVRQLSPCLKYLKGSGEPPSSCCDPLKSMIESNPRCLCSMVSRRGSSAAEQAGINMTAAQELPGRCGQNVNPIACLAGNNNRGATVPSSAASRPSVELTVMLLSVALPAMFHILCTINSREQVDDLHEVLTISSDEAAANNRQYHHLQGHHGRRLTEKKVSWTKLRRVDSLNLEAGRVSSVQPHHFTNKEEWGKTLILALQSIGVIYGDIGTSPLYVYSSTFPKGIDDNNDILGVLLIPNHQPEDRELSNYKLDTPSSHLKRAQRARNMLEKSKWAKIILFLITILGTSMVIGDGVLTPCISVLSAVSGIKRSAKSLNQDAIVGISVAILILLFSAQRFGTDKVGYAFAPIISLWFAFIAGIGLYNLFKFDVGVLRAFNPKYIVDYFSRNGKEAWVSLGGIVLCITGTEAMFADLGHFSLRAVQISFSSTVFPAILCAYAGQAAYLTKFPGDVPETFYKSIPGPLYWPTFVVAVAAAVIASQAMISGAFAIISQSLTLGCFPRVKIVHTSAKYEGQVYIPEINYILMIACVVVTVAFRTTEQIGNAYGIAVVAVMIITTFMVSLIMLIIWKTSILWIALFFVVFGAIELVYFSSVLYKFAQGGYLPLAFSLVLMVIMGIWHYVHKEKYMFELHNKISSSLMKELVSNPDLNKVPGIGLLYSELVQGIPPIFHHFISNIPSIHSVVVFVSIKHIPISKVAIEERFLFRQVESSKNRMFRCIVRYGYKDVMEGPEEFEEQLVKQLKEFVRHEHFILENNATDKQTTSQVVAQPEAAINIPHSGSLVKETKVHGQGSSTVHIEEALPQPNSISSRGSSGSIRPASATSGRSTIGEAVQGAEEEMQFIQKAMDKGVVYLLGETEVVAKPNSSVLKVISVDYIYNFLKKNFRQGEKIMVIPQSRLVRVGMTYEI</sequence>
<keyword evidence="6 10" id="KW-0630">Potassium</keyword>
<dbReference type="Pfam" id="PF02705">
    <property type="entry name" value="K_trans"/>
    <property type="match status" value="2"/>
</dbReference>
<dbReference type="Pfam" id="PF22776">
    <property type="entry name" value="K_trans_C"/>
    <property type="match status" value="1"/>
</dbReference>
<evidence type="ECO:0000259" key="14">
    <source>
        <dbReference type="Pfam" id="PF14368"/>
    </source>
</evidence>
<feature type="region of interest" description="Disordered" evidence="11">
    <location>
        <begin position="837"/>
        <end position="862"/>
    </location>
</feature>
<comment type="caution">
    <text evidence="10">Lacks conserved residue(s) required for the propagation of feature annotation.</text>
</comment>
<keyword evidence="3" id="KW-0813">Transport</keyword>
<feature type="domain" description="K+ potassium transporter C-terminal" evidence="15">
    <location>
        <begin position="688"/>
        <end position="943"/>
    </location>
</feature>
<evidence type="ECO:0000256" key="12">
    <source>
        <dbReference type="SAM" id="SignalP"/>
    </source>
</evidence>
<dbReference type="Proteomes" id="UP001419268">
    <property type="component" value="Unassembled WGS sequence"/>
</dbReference>
<dbReference type="Gene3D" id="1.10.110.10">
    <property type="entry name" value="Plant lipid-transfer and hydrophobic proteins"/>
    <property type="match status" value="1"/>
</dbReference>
<dbReference type="GO" id="GO:0016020">
    <property type="term" value="C:membrane"/>
    <property type="evidence" value="ECO:0007669"/>
    <property type="project" value="UniProtKB-SubCell"/>
</dbReference>
<evidence type="ECO:0000313" key="16">
    <source>
        <dbReference type="EMBL" id="KAK9103994.1"/>
    </source>
</evidence>
<evidence type="ECO:0000256" key="11">
    <source>
        <dbReference type="SAM" id="MobiDB-lite"/>
    </source>
</evidence>
<evidence type="ECO:0000256" key="10">
    <source>
        <dbReference type="RuleBase" id="RU321113"/>
    </source>
</evidence>
<evidence type="ECO:0000256" key="2">
    <source>
        <dbReference type="ARBA" id="ARBA00008440"/>
    </source>
</evidence>
<feature type="compositionally biased region" description="Low complexity" evidence="11">
    <location>
        <begin position="842"/>
        <end position="853"/>
    </location>
</feature>
<evidence type="ECO:0000256" key="3">
    <source>
        <dbReference type="ARBA" id="ARBA00022448"/>
    </source>
</evidence>